<evidence type="ECO:0000256" key="3">
    <source>
        <dbReference type="ARBA" id="ARBA00022475"/>
    </source>
</evidence>
<accession>A0A2G5PFL6</accession>
<evidence type="ECO:0000256" key="2">
    <source>
        <dbReference type="ARBA" id="ARBA00007759"/>
    </source>
</evidence>
<keyword evidence="4 7" id="KW-0812">Transmembrane</keyword>
<evidence type="ECO:0000313" key="9">
    <source>
        <dbReference type="EMBL" id="PIB77105.1"/>
    </source>
</evidence>
<dbReference type="InterPro" id="IPR050051">
    <property type="entry name" value="EccE_dom"/>
</dbReference>
<comment type="caution">
    <text evidence="9">The sequence shown here is derived from an EMBL/GenBank/DDBJ whole genome shotgun (WGS) entry which is preliminary data.</text>
</comment>
<feature type="transmembrane region" description="Helical" evidence="7">
    <location>
        <begin position="39"/>
        <end position="57"/>
    </location>
</feature>
<dbReference type="EMBL" id="PDCN02000002">
    <property type="protein sequence ID" value="PIB77105.1"/>
    <property type="molecule type" value="Genomic_DNA"/>
</dbReference>
<evidence type="ECO:0000259" key="8">
    <source>
        <dbReference type="Pfam" id="PF11203"/>
    </source>
</evidence>
<dbReference type="Proteomes" id="UP000230551">
    <property type="component" value="Unassembled WGS sequence"/>
</dbReference>
<evidence type="ECO:0000256" key="6">
    <source>
        <dbReference type="ARBA" id="ARBA00023136"/>
    </source>
</evidence>
<dbReference type="OrthoDB" id="4760969at2"/>
<dbReference type="GO" id="GO:0005886">
    <property type="term" value="C:plasma membrane"/>
    <property type="evidence" value="ECO:0007669"/>
    <property type="project" value="UniProtKB-SubCell"/>
</dbReference>
<protein>
    <submittedName>
        <fullName evidence="9">Type VII secretion protein EccE</fullName>
    </submittedName>
</protein>
<organism evidence="9 10">
    <name type="scientific">Mycolicibacterium brumae</name>
    <dbReference type="NCBI Taxonomy" id="85968"/>
    <lineage>
        <taxon>Bacteria</taxon>
        <taxon>Bacillati</taxon>
        <taxon>Actinomycetota</taxon>
        <taxon>Actinomycetes</taxon>
        <taxon>Mycobacteriales</taxon>
        <taxon>Mycobacteriaceae</taxon>
        <taxon>Mycolicibacterium</taxon>
    </lineage>
</organism>
<keyword evidence="5 7" id="KW-1133">Transmembrane helix</keyword>
<dbReference type="Pfam" id="PF11203">
    <property type="entry name" value="EccE"/>
    <property type="match status" value="1"/>
</dbReference>
<comment type="similarity">
    <text evidence="2">Belongs to the EccE family.</text>
</comment>
<evidence type="ECO:0000256" key="5">
    <source>
        <dbReference type="ARBA" id="ARBA00022989"/>
    </source>
</evidence>
<keyword evidence="3" id="KW-1003">Cell membrane</keyword>
<dbReference type="AlphaFoldDB" id="A0A2G5PFL6"/>
<feature type="domain" description="Type VII secretion system protein EccE" evidence="8">
    <location>
        <begin position="135"/>
        <end position="200"/>
    </location>
</feature>
<comment type="subcellular location">
    <subcellularLocation>
        <location evidence="1">Cell membrane</location>
    </subcellularLocation>
</comment>
<evidence type="ECO:0000256" key="4">
    <source>
        <dbReference type="ARBA" id="ARBA00022692"/>
    </source>
</evidence>
<reference evidence="9 10" key="1">
    <citation type="journal article" date="2017" name="Infect. Genet. Evol.">
        <title>The new phylogeny of the genus Mycobacterium: The old and the news.</title>
        <authorList>
            <person name="Tortoli E."/>
            <person name="Fedrizzi T."/>
            <person name="Meehan C.J."/>
            <person name="Trovato A."/>
            <person name="Grottola A."/>
            <person name="Giacobazzi E."/>
            <person name="Serpini G.F."/>
            <person name="Tagliazucchi S."/>
            <person name="Fabio A."/>
            <person name="Bettua C."/>
            <person name="Bertorelli R."/>
            <person name="Frascaro F."/>
            <person name="De Sanctis V."/>
            <person name="Pecorari M."/>
            <person name="Jousson O."/>
            <person name="Segata N."/>
            <person name="Cirillo D.M."/>
        </authorList>
    </citation>
    <scope>NUCLEOTIDE SEQUENCE [LARGE SCALE GENOMIC DNA]</scope>
    <source>
        <strain evidence="9 10">CIP1034565</strain>
    </source>
</reference>
<keyword evidence="6 7" id="KW-0472">Membrane</keyword>
<keyword evidence="10" id="KW-1185">Reference proteome</keyword>
<evidence type="ECO:0000313" key="10">
    <source>
        <dbReference type="Proteomes" id="UP000230551"/>
    </source>
</evidence>
<dbReference type="STRING" id="85968.GCA_900073015_01907"/>
<evidence type="ECO:0000256" key="7">
    <source>
        <dbReference type="SAM" id="Phobius"/>
    </source>
</evidence>
<dbReference type="NCBIfam" id="TIGR03923">
    <property type="entry name" value="T7SS_EccE"/>
    <property type="match status" value="1"/>
</dbReference>
<evidence type="ECO:0000256" key="1">
    <source>
        <dbReference type="ARBA" id="ARBA00004236"/>
    </source>
</evidence>
<gene>
    <name evidence="9" type="primary">eccE</name>
    <name evidence="9" type="ORF">CQY22_002280</name>
</gene>
<name>A0A2G5PFL6_9MYCO</name>
<sequence length="324" mass="34848">MSMRRPTMVWPGTARISLVALFAAPAAMAYPWHTLTQRWVLGVAIAVALVLLPWWRGEHLTTMAARRLGMVTRRGGEGAHEVIDHAPTEARTTAVLQVRADDDEEAQELPLTLIADYLDRYGVQCESVRIASRDTPARRSTFVSLTMAAGPNLAALRARSSNLPLRRTAEAAARRLADHLRELGWDAVMVTGGLDVPELLGPQAKEGWRTVTDGSSGFVSGYAVKVDDELSDVLAELWALDSPEIWTVAEISADGLAVGAAIRSEDKPDPAGPLAGLTAVRGRQRAALDALHPMSTERLLGRSGSAGLLGELSWPASDDEPARV</sequence>
<dbReference type="InterPro" id="IPR021368">
    <property type="entry name" value="T7SS_EccE"/>
</dbReference>
<proteinExistence type="inferred from homology"/>